<dbReference type="STRING" id="76595.SAMN05660313_02321"/>
<keyword evidence="4" id="KW-1185">Reference proteome</keyword>
<reference evidence="4" key="1">
    <citation type="submission" date="2016-11" db="EMBL/GenBank/DDBJ databases">
        <authorList>
            <person name="Varghese N."/>
            <person name="Submissions S."/>
        </authorList>
    </citation>
    <scope>NUCLEOTIDE SEQUENCE [LARGE SCALE GENOMIC DNA]</scope>
    <source>
        <strain evidence="4">DSM 24786</strain>
    </source>
</reference>
<dbReference type="Pfam" id="PF14559">
    <property type="entry name" value="TPR_19"/>
    <property type="match status" value="1"/>
</dbReference>
<gene>
    <name evidence="3" type="ORF">SAMN05660313_02321</name>
</gene>
<protein>
    <submittedName>
        <fullName evidence="3">Tetratricopeptide repeat-containing protein</fullName>
    </submittedName>
</protein>
<evidence type="ECO:0000313" key="3">
    <source>
        <dbReference type="EMBL" id="SFW54634.1"/>
    </source>
</evidence>
<feature type="signal peptide" evidence="2">
    <location>
        <begin position="1"/>
        <end position="33"/>
    </location>
</feature>
<feature type="repeat" description="TPR" evidence="1">
    <location>
        <begin position="135"/>
        <end position="168"/>
    </location>
</feature>
<keyword evidence="2" id="KW-0732">Signal</keyword>
<sequence length="706" mass="80711">MYSLYYCSNNPTCSIMRKFASFFIFLITISLTAQEDFTPGFKLLENGDFKEAKTFFEPFTKSLPTNKTVLICYGRAVGLSGEPEVANTIFKDLLKKHPNDFEVQINYYESFLWANQYQEAKPLYADLVAKNPENFAAILGYANTLSNLKEYKDALKWVNKALEIDPNNGSAKVSRKYIKLGYANYYVNNQNYKKGESLLNEILEDFPDDKDALLNLANIFLITKEVKKAKETYYKYAKTPKDSITALNGVALAEHIGEKEKIALETAINAKQKAIKLKDTELLEKSEERYVQALIWNRKFVSAKKEISVLEEKYPNRNWVLALKATLGMYTAKFKTSITNYDKILVNDSLSFDGNLGKANALFASDKIVPAYITTYKTLDIFPKQKDASGLIKKLNTNYTPFAEQQVSYTFDNGDNTAISLRSAVMVPLSTKFRTTVSYQYRTTENTTTNNKANSHIVQADIEYKLMPQTNLLTSVGLNNSRFSNTAYTQPIIQAKLQMKPLSFLNLDLGYQREVQNFNAELIEREIVMNHYSLIYNLSTNFNLGWYSQLIHTKQTDNNERNLLFTSLYYNVLRKPALKFGVNYQYITFKDQLPLIYFSPDKYKALELFGDVRGKINSKTNYFASAATGLQYVEEQDASSLFRAEAGVTHQFSDRLIGDIYAKYSNIASATAAGFEFTEVGIKLKYYLTKQPLFLDRLKKKYSINK</sequence>
<keyword evidence="1" id="KW-0802">TPR repeat</keyword>
<dbReference type="PANTHER" id="PTHR12558:SF13">
    <property type="entry name" value="CELL DIVISION CYCLE PROTEIN 27 HOMOLOG"/>
    <property type="match status" value="1"/>
</dbReference>
<evidence type="ECO:0000256" key="1">
    <source>
        <dbReference type="PROSITE-ProRule" id="PRU00339"/>
    </source>
</evidence>
<dbReference type="InterPro" id="IPR011990">
    <property type="entry name" value="TPR-like_helical_dom_sf"/>
</dbReference>
<dbReference type="PANTHER" id="PTHR12558">
    <property type="entry name" value="CELL DIVISION CYCLE 16,23,27"/>
    <property type="match status" value="1"/>
</dbReference>
<dbReference type="SUPFAM" id="SSF81901">
    <property type="entry name" value="HCP-like"/>
    <property type="match status" value="1"/>
</dbReference>
<dbReference type="SUPFAM" id="SSF56935">
    <property type="entry name" value="Porins"/>
    <property type="match status" value="1"/>
</dbReference>
<dbReference type="Proteomes" id="UP000183257">
    <property type="component" value="Unassembled WGS sequence"/>
</dbReference>
<name>A0A1K1Q3P9_9FLAO</name>
<dbReference type="SUPFAM" id="SSF48452">
    <property type="entry name" value="TPR-like"/>
    <property type="match status" value="1"/>
</dbReference>
<dbReference type="Pfam" id="PF13432">
    <property type="entry name" value="TPR_16"/>
    <property type="match status" value="1"/>
</dbReference>
<dbReference type="EMBL" id="FPIY01000003">
    <property type="protein sequence ID" value="SFW54634.1"/>
    <property type="molecule type" value="Genomic_DNA"/>
</dbReference>
<dbReference type="AlphaFoldDB" id="A0A1K1Q3P9"/>
<feature type="chain" id="PRO_5012679024" evidence="2">
    <location>
        <begin position="34"/>
        <end position="706"/>
    </location>
</feature>
<organism evidence="3 4">
    <name type="scientific">Cellulophaga fucicola</name>
    <dbReference type="NCBI Taxonomy" id="76595"/>
    <lineage>
        <taxon>Bacteria</taxon>
        <taxon>Pseudomonadati</taxon>
        <taxon>Bacteroidota</taxon>
        <taxon>Flavobacteriia</taxon>
        <taxon>Flavobacteriales</taxon>
        <taxon>Flavobacteriaceae</taxon>
        <taxon>Cellulophaga</taxon>
    </lineage>
</organism>
<evidence type="ECO:0000313" key="4">
    <source>
        <dbReference type="Proteomes" id="UP000183257"/>
    </source>
</evidence>
<accession>A0A1K1Q3P9</accession>
<dbReference type="InterPro" id="IPR019734">
    <property type="entry name" value="TPR_rpt"/>
</dbReference>
<evidence type="ECO:0000256" key="2">
    <source>
        <dbReference type="SAM" id="SignalP"/>
    </source>
</evidence>
<dbReference type="Gene3D" id="1.25.40.10">
    <property type="entry name" value="Tetratricopeptide repeat domain"/>
    <property type="match status" value="2"/>
</dbReference>
<dbReference type="PROSITE" id="PS50005">
    <property type="entry name" value="TPR"/>
    <property type="match status" value="1"/>
</dbReference>
<proteinExistence type="predicted"/>